<evidence type="ECO:0000259" key="1">
    <source>
        <dbReference type="PROSITE" id="PS50164"/>
    </source>
</evidence>
<dbReference type="InterPro" id="IPR035901">
    <property type="entry name" value="GIY-YIG_endonuc_sf"/>
</dbReference>
<dbReference type="PROSITE" id="PS50164">
    <property type="entry name" value="GIY_YIG"/>
    <property type="match status" value="1"/>
</dbReference>
<sequence>MANAVSATMHYVYVLQSINHPDETYVGRTDALRERMADHDAGRSAHTAKFRPWRLVCYHAFSDLKNAIAFEIYLKTGSGREFRRRHFGV</sequence>
<dbReference type="CDD" id="cd10449">
    <property type="entry name" value="GIY-YIG_SLX1_like"/>
    <property type="match status" value="1"/>
</dbReference>
<dbReference type="SUPFAM" id="SSF82771">
    <property type="entry name" value="GIY-YIG endonuclease"/>
    <property type="match status" value="1"/>
</dbReference>
<proteinExistence type="predicted"/>
<dbReference type="AlphaFoldDB" id="A0A1J5SR88"/>
<dbReference type="Pfam" id="PF01541">
    <property type="entry name" value="GIY-YIG"/>
    <property type="match status" value="1"/>
</dbReference>
<name>A0A1J5SR88_9ZZZZ</name>
<evidence type="ECO:0000313" key="2">
    <source>
        <dbReference type="EMBL" id="OIR06544.1"/>
    </source>
</evidence>
<reference evidence="2" key="1">
    <citation type="submission" date="2016-10" db="EMBL/GenBank/DDBJ databases">
        <title>Sequence of Gallionella enrichment culture.</title>
        <authorList>
            <person name="Poehlein A."/>
            <person name="Muehling M."/>
            <person name="Daniel R."/>
        </authorList>
    </citation>
    <scope>NUCLEOTIDE SEQUENCE</scope>
</reference>
<protein>
    <submittedName>
        <fullName evidence="2">GIY-YIG nuclease superfamily protein</fullName>
    </submittedName>
</protein>
<dbReference type="InterPro" id="IPR000305">
    <property type="entry name" value="GIY-YIG_endonuc"/>
</dbReference>
<dbReference type="EMBL" id="MLJW01000043">
    <property type="protein sequence ID" value="OIR06544.1"/>
    <property type="molecule type" value="Genomic_DNA"/>
</dbReference>
<organism evidence="2">
    <name type="scientific">mine drainage metagenome</name>
    <dbReference type="NCBI Taxonomy" id="410659"/>
    <lineage>
        <taxon>unclassified sequences</taxon>
        <taxon>metagenomes</taxon>
        <taxon>ecological metagenomes</taxon>
    </lineage>
</organism>
<gene>
    <name evidence="2" type="ORF">GALL_114630</name>
</gene>
<accession>A0A1J5SR88</accession>
<comment type="caution">
    <text evidence="2">The sequence shown here is derived from an EMBL/GenBank/DDBJ whole genome shotgun (WGS) entry which is preliminary data.</text>
</comment>
<feature type="domain" description="GIY-YIG" evidence="1">
    <location>
        <begin position="8"/>
        <end position="84"/>
    </location>
</feature>
<dbReference type="Gene3D" id="3.40.1440.10">
    <property type="entry name" value="GIY-YIG endonuclease"/>
    <property type="match status" value="1"/>
</dbReference>